<organism evidence="1">
    <name type="scientific">marine sediment metagenome</name>
    <dbReference type="NCBI Taxonomy" id="412755"/>
    <lineage>
        <taxon>unclassified sequences</taxon>
        <taxon>metagenomes</taxon>
        <taxon>ecological metagenomes</taxon>
    </lineage>
</organism>
<sequence>MIIIKENTTLVGVSELRSGIDKILKSYFHRNT</sequence>
<comment type="caution">
    <text evidence="1">The sequence shown here is derived from an EMBL/GenBank/DDBJ whole genome shotgun (WGS) entry which is preliminary data.</text>
</comment>
<evidence type="ECO:0000313" key="1">
    <source>
        <dbReference type="EMBL" id="KKL16548.1"/>
    </source>
</evidence>
<protein>
    <submittedName>
        <fullName evidence="1">Uncharacterized protein</fullName>
    </submittedName>
</protein>
<accession>A0A0F9DXH1</accession>
<name>A0A0F9DXH1_9ZZZZ</name>
<dbReference type="AlphaFoldDB" id="A0A0F9DXH1"/>
<reference evidence="1" key="1">
    <citation type="journal article" date="2015" name="Nature">
        <title>Complex archaea that bridge the gap between prokaryotes and eukaryotes.</title>
        <authorList>
            <person name="Spang A."/>
            <person name="Saw J.H."/>
            <person name="Jorgensen S.L."/>
            <person name="Zaremba-Niedzwiedzka K."/>
            <person name="Martijn J."/>
            <person name="Lind A.E."/>
            <person name="van Eijk R."/>
            <person name="Schleper C."/>
            <person name="Guy L."/>
            <person name="Ettema T.J."/>
        </authorList>
    </citation>
    <scope>NUCLEOTIDE SEQUENCE</scope>
</reference>
<proteinExistence type="predicted"/>
<dbReference type="EMBL" id="LAZR01039619">
    <property type="protein sequence ID" value="KKL16548.1"/>
    <property type="molecule type" value="Genomic_DNA"/>
</dbReference>
<gene>
    <name evidence="1" type="ORF">LCGC14_2494450</name>
</gene>